<organism evidence="2 3">
    <name type="scientific">Tetrahymena thermophila (strain SB210)</name>
    <dbReference type="NCBI Taxonomy" id="312017"/>
    <lineage>
        <taxon>Eukaryota</taxon>
        <taxon>Sar</taxon>
        <taxon>Alveolata</taxon>
        <taxon>Ciliophora</taxon>
        <taxon>Intramacronucleata</taxon>
        <taxon>Oligohymenophorea</taxon>
        <taxon>Hymenostomatida</taxon>
        <taxon>Tetrahymenina</taxon>
        <taxon>Tetrahymenidae</taxon>
        <taxon>Tetrahymena</taxon>
    </lineage>
</organism>
<sequence length="1492" mass="179885">MKNNQPKVQEIQIQFNLPQIQITQTKQDVFSYTDCVLQVLELEILFKNQQPNIQRKLSLKFQQDGKKFYQNLRLIKQNKAISRYVLIDQEPLNLNQNSINDLVLDICSYEQKKEESWDNIQMYKLLQESEEDFKKNQGKDFWLFRYLNDPLDREIYHYGFLHVVIYRKQVGSYFDYIQNKIKDDISLKCPLYRDSFYYPYFQPNQILLVYKLLSEFNYEWNFQGFYKYQVIENDYHRILNQGNDSNANNEKQFQEYYANIRTFYQFMYVSQMTKVMTYYFKIQNYFWQNFQQNFKDIVESNKQAYLQDLQKISEKIGISIKYRFQTWNEFALLNEKIGKQYKQLVQNYHKIELLKEYQKLKQALTQQYGNDYEQIEQRYVQENKDFVYSIISTICHFHCIHVTPQMLYDLNRRFEQDLIDVGVLFERFNLIAQVIKDIIFIYTFNQEKKYQREQQNSQTVEEADYQEYQIIPQINYHQGLIDIIDKLITLNQTCKSNQDQKEGKFLSNVFWTLYSFYKHVLKYYISSKYRGKHIVDDLFVLNYCFKIHIKDLWDHLDSLYINTDFLFEKSFFSLYANVLSRELLYRVWDIIFLEISRDKIKPRWILISIAMTILLKLKNTLKQAKTVDDVLLLIKNYCSFETNISEFIDTVYEWIDKLFLQKCFEQDGEGEENYESQRYQDEHLIEKLLIQESVMKGFYSKYSVSNTLFEDQYLSKLREICFSKYFLMYETLESEFKYIMKKKQSQKKLDCQPLYQILTNQPQKLHLVIHGFSEVLLDQNDITIQYLNQEFQVKDYLEFDLNQECVYLKQLGVLKIIIEEQGIKYEGFILLDNLFFDQAIKLNVLMEEQVILKSNILFKPEGYFLECSVLIQTCNTYNLNYTKSQRVAFPYFKNLGKKITEDQKNQQYIVNYIQKEENSNQVEAQVFSPMYSNEKFYSELNISEYKSKFDTCNCNMFTQWKINSYIPNDNAYSFVDKLFPTELSRQEKRDLVQQLVTLDNQFYILDLFLICIIYSQEQFLTKASLIFKYLNFFERRSSDFDISDVTVKSFLISLYERMQYYFPSHQIMILENYFKSKAVSQINKVVYQYANGLEDLTSFFKEKIIDQVFEKNLSLNIDLSNPDFLKSLFMKLIQSNVLIGGKLVIEYQLKTYKRQKELTIYYDEQKKSFSLSNDSSQKYDKEQAERDKQKPLIQRLLLQQKNLINFELYDTYTESDFIDLLNQMPLVPLLLTIKNVNVDSPLVIEKDDQNFGYLCRNFNIQLDVKIRLEGQLYQNGENFLVRDNFFNSRRDLLFAQDGQVPFQKYLFLPNINMYNRVQNIAENIAQALFGESYYVKQVDEIDGNRIFRKLRDFPQEQSLFQIEQQARELQNQVLRILDLPDVQRMNSQQQLINKIQQDLKPKIYSLLITVDRHQYENKRDLYQKYTNTTFCRYTFNTQTHVIFLPILNISHIENSKYIVSIQSQQDKYYLVDESDVKSIVNVNIKNKFISNF</sequence>
<protein>
    <recommendedName>
        <fullName evidence="1">Rab-GAP TBC domain-containing protein</fullName>
    </recommendedName>
</protein>
<name>W7X1H3_TETTS</name>
<dbReference type="GeneID" id="24441511"/>
<dbReference type="InterPro" id="IPR035969">
    <property type="entry name" value="Rab-GAP_TBC_sf"/>
</dbReference>
<evidence type="ECO:0000259" key="1">
    <source>
        <dbReference type="PROSITE" id="PS50086"/>
    </source>
</evidence>
<dbReference type="InParanoid" id="W7X1H3"/>
<reference evidence="3" key="1">
    <citation type="journal article" date="2006" name="PLoS Biol.">
        <title>Macronuclear genome sequence of the ciliate Tetrahymena thermophila, a model eukaryote.</title>
        <authorList>
            <person name="Eisen J.A."/>
            <person name="Coyne R.S."/>
            <person name="Wu M."/>
            <person name="Wu D."/>
            <person name="Thiagarajan M."/>
            <person name="Wortman J.R."/>
            <person name="Badger J.H."/>
            <person name="Ren Q."/>
            <person name="Amedeo P."/>
            <person name="Jones K.M."/>
            <person name="Tallon L.J."/>
            <person name="Delcher A.L."/>
            <person name="Salzberg S.L."/>
            <person name="Silva J.C."/>
            <person name="Haas B.J."/>
            <person name="Majoros W.H."/>
            <person name="Farzad M."/>
            <person name="Carlton J.M."/>
            <person name="Smith R.K. Jr."/>
            <person name="Garg J."/>
            <person name="Pearlman R.E."/>
            <person name="Karrer K.M."/>
            <person name="Sun L."/>
            <person name="Manning G."/>
            <person name="Elde N.C."/>
            <person name="Turkewitz A.P."/>
            <person name="Asai D.J."/>
            <person name="Wilkes D.E."/>
            <person name="Wang Y."/>
            <person name="Cai H."/>
            <person name="Collins K."/>
            <person name="Stewart B.A."/>
            <person name="Lee S.R."/>
            <person name="Wilamowska K."/>
            <person name="Weinberg Z."/>
            <person name="Ruzzo W.L."/>
            <person name="Wloga D."/>
            <person name="Gaertig J."/>
            <person name="Frankel J."/>
            <person name="Tsao C.-C."/>
            <person name="Gorovsky M.A."/>
            <person name="Keeling P.J."/>
            <person name="Waller R.F."/>
            <person name="Patron N.J."/>
            <person name="Cherry J.M."/>
            <person name="Stover N.A."/>
            <person name="Krieger C.J."/>
            <person name="del Toro C."/>
            <person name="Ryder H.F."/>
            <person name="Williamson S.C."/>
            <person name="Barbeau R.A."/>
            <person name="Hamilton E.P."/>
            <person name="Orias E."/>
        </authorList>
    </citation>
    <scope>NUCLEOTIDE SEQUENCE [LARGE SCALE GENOMIC DNA]</scope>
    <source>
        <strain evidence="3">SB210</strain>
    </source>
</reference>
<dbReference type="Proteomes" id="UP000009168">
    <property type="component" value="Unassembled WGS sequence"/>
</dbReference>
<dbReference type="PROSITE" id="PS50086">
    <property type="entry name" value="TBC_RABGAP"/>
    <property type="match status" value="1"/>
</dbReference>
<keyword evidence="3" id="KW-1185">Reference proteome</keyword>
<dbReference type="EMBL" id="GG662331">
    <property type="protein sequence ID" value="EWS71452.1"/>
    <property type="molecule type" value="Genomic_DNA"/>
</dbReference>
<dbReference type="InterPro" id="IPR000195">
    <property type="entry name" value="Rab-GAP-TBC_dom"/>
</dbReference>
<evidence type="ECO:0000313" key="2">
    <source>
        <dbReference type="EMBL" id="EWS71452.1"/>
    </source>
</evidence>
<dbReference type="RefSeq" id="XP_012656018.1">
    <property type="nucleotide sequence ID" value="XM_012800564.1"/>
</dbReference>
<dbReference type="Gene3D" id="1.10.472.80">
    <property type="entry name" value="Ypt/Rab-GAP domain of gyp1p, domain 3"/>
    <property type="match status" value="1"/>
</dbReference>
<evidence type="ECO:0000313" key="3">
    <source>
        <dbReference type="Proteomes" id="UP000009168"/>
    </source>
</evidence>
<accession>W7X1H3</accession>
<dbReference type="SUPFAM" id="SSF47923">
    <property type="entry name" value="Ypt/Rab-GAP domain of gyp1p"/>
    <property type="match status" value="1"/>
</dbReference>
<gene>
    <name evidence="2" type="ORF">TTHERM_001041997</name>
</gene>
<feature type="domain" description="Rab-GAP TBC" evidence="1">
    <location>
        <begin position="317"/>
        <end position="595"/>
    </location>
</feature>
<proteinExistence type="predicted"/>
<dbReference type="KEGG" id="tet:TTHERM_001041997"/>